<evidence type="ECO:0000256" key="3">
    <source>
        <dbReference type="ARBA" id="ARBA00011738"/>
    </source>
</evidence>
<dbReference type="SUPFAM" id="SSF55031">
    <property type="entry name" value="Bacterial exopeptidase dimerisation domain"/>
    <property type="match status" value="1"/>
</dbReference>
<comment type="cofactor">
    <cofactor evidence="1">
        <name>Mn(2+)</name>
        <dbReference type="ChEBI" id="CHEBI:29035"/>
    </cofactor>
</comment>
<organism evidence="8 9">
    <name type="scientific">Virgibacillus byunsanensis</name>
    <dbReference type="NCBI Taxonomy" id="570945"/>
    <lineage>
        <taxon>Bacteria</taxon>
        <taxon>Bacillati</taxon>
        <taxon>Bacillota</taxon>
        <taxon>Bacilli</taxon>
        <taxon>Bacillales</taxon>
        <taxon>Bacillaceae</taxon>
        <taxon>Virgibacillus</taxon>
    </lineage>
</organism>
<reference evidence="9" key="1">
    <citation type="journal article" date="2019" name="Int. J. Syst. Evol. Microbiol.">
        <title>The Global Catalogue of Microorganisms (GCM) 10K type strain sequencing project: providing services to taxonomists for standard genome sequencing and annotation.</title>
        <authorList>
            <consortium name="The Broad Institute Genomics Platform"/>
            <consortium name="The Broad Institute Genome Sequencing Center for Infectious Disease"/>
            <person name="Wu L."/>
            <person name="Ma J."/>
        </authorList>
    </citation>
    <scope>NUCLEOTIDE SEQUENCE [LARGE SCALE GENOMIC DNA]</scope>
    <source>
        <strain evidence="9">CCUG 56754</strain>
    </source>
</reference>
<dbReference type="InterPro" id="IPR002933">
    <property type="entry name" value="Peptidase_M20"/>
</dbReference>
<dbReference type="PANTHER" id="PTHR32494:SF19">
    <property type="entry name" value="ALLANTOATE DEIMINASE-RELATED"/>
    <property type="match status" value="1"/>
</dbReference>
<comment type="caution">
    <text evidence="8">The sequence shown here is derived from an EMBL/GenBank/DDBJ whole genome shotgun (WGS) entry which is preliminary data.</text>
</comment>
<comment type="similarity">
    <text evidence="2">Belongs to the peptidase M20 family.</text>
</comment>
<sequence>MEQRTKEDFYSRIIKDYNFTLDHSGVSGDRIASRLYEISKIGTTDSGGANRTGYSIEEKKAKELVIGWMKAAGMTITIDGAGNVFGKIEGRDESPSVVSGSHVDSVPNGGHFDGTLGVIAALEVVESWNSNKHIPKNPFEIVIFSDEEGSRFRSGLIGSRAFMGQIDQKELANLRDEQGKTFNEVIVEYGLEFEDFKNMKNNKDIMNFVEVHIEQGKILEKVNQPVGIVSGIAGPAWLEVTFIGEAGHAGNTPMPGRKDPLIASAIFIESIEKFPQIVSNTAVATIGKLDVYPNGVNVIAQDVQLTVDIRDIHENTRDKLLELIYKEAENIAKSRDIDVNINYNSSIKPLPIQKRFQDKLAESISKFEVSPTYIPSGAGHDAMVLGKEFPVAMLFVRSKDGISHNPNEWSSLNDCVMAVHILRDYIESIMKETE</sequence>
<dbReference type="PIRSF" id="PIRSF001235">
    <property type="entry name" value="Amidase_carbamoylase"/>
    <property type="match status" value="1"/>
</dbReference>
<evidence type="ECO:0000256" key="1">
    <source>
        <dbReference type="ARBA" id="ARBA00001936"/>
    </source>
</evidence>
<dbReference type="EMBL" id="JBHTKJ010000007">
    <property type="protein sequence ID" value="MFD1037524.1"/>
    <property type="molecule type" value="Genomic_DNA"/>
</dbReference>
<dbReference type="Gene3D" id="3.40.630.10">
    <property type="entry name" value="Zn peptidases"/>
    <property type="match status" value="1"/>
</dbReference>
<dbReference type="RefSeq" id="WP_390359628.1">
    <property type="nucleotide sequence ID" value="NZ_JBHTKJ010000007.1"/>
</dbReference>
<dbReference type="Proteomes" id="UP001597040">
    <property type="component" value="Unassembled WGS sequence"/>
</dbReference>
<dbReference type="SUPFAM" id="SSF53187">
    <property type="entry name" value="Zn-dependent exopeptidases"/>
    <property type="match status" value="1"/>
</dbReference>
<evidence type="ECO:0000256" key="6">
    <source>
        <dbReference type="ARBA" id="ARBA00023211"/>
    </source>
</evidence>
<dbReference type="Pfam" id="PF07687">
    <property type="entry name" value="M20_dimer"/>
    <property type="match status" value="1"/>
</dbReference>
<keyword evidence="6" id="KW-0464">Manganese</keyword>
<protein>
    <submittedName>
        <fullName evidence="8">M20 family metallo-hydrolase</fullName>
    </submittedName>
</protein>
<comment type="subunit">
    <text evidence="3">Homodimer.</text>
</comment>
<dbReference type="CDD" id="cd03884">
    <property type="entry name" value="M20_bAS"/>
    <property type="match status" value="1"/>
</dbReference>
<accession>A0ABW3LJV1</accession>
<keyword evidence="5" id="KW-0378">Hydrolase</keyword>
<name>A0ABW3LJV1_9BACI</name>
<evidence type="ECO:0000256" key="5">
    <source>
        <dbReference type="ARBA" id="ARBA00022801"/>
    </source>
</evidence>
<dbReference type="NCBIfam" id="NF006771">
    <property type="entry name" value="PRK09290.1-5"/>
    <property type="match status" value="1"/>
</dbReference>
<dbReference type="InterPro" id="IPR011650">
    <property type="entry name" value="Peptidase_M20_dimer"/>
</dbReference>
<keyword evidence="9" id="KW-1185">Reference proteome</keyword>
<evidence type="ECO:0000313" key="9">
    <source>
        <dbReference type="Proteomes" id="UP001597040"/>
    </source>
</evidence>
<proteinExistence type="inferred from homology"/>
<feature type="domain" description="Peptidase M20 dimerisation" evidence="7">
    <location>
        <begin position="233"/>
        <end position="334"/>
    </location>
</feature>
<keyword evidence="4" id="KW-0479">Metal-binding</keyword>
<dbReference type="NCBIfam" id="TIGR01879">
    <property type="entry name" value="hydantase"/>
    <property type="match status" value="1"/>
</dbReference>
<gene>
    <name evidence="8" type="ORF">ACFQ3N_03680</name>
</gene>
<dbReference type="InterPro" id="IPR036264">
    <property type="entry name" value="Bact_exopeptidase_dim_dom"/>
</dbReference>
<evidence type="ECO:0000256" key="2">
    <source>
        <dbReference type="ARBA" id="ARBA00006153"/>
    </source>
</evidence>
<dbReference type="Gene3D" id="3.30.70.360">
    <property type="match status" value="1"/>
</dbReference>
<evidence type="ECO:0000313" key="8">
    <source>
        <dbReference type="EMBL" id="MFD1037524.1"/>
    </source>
</evidence>
<dbReference type="InterPro" id="IPR010158">
    <property type="entry name" value="Amidase_Cbmase"/>
</dbReference>
<evidence type="ECO:0000259" key="7">
    <source>
        <dbReference type="Pfam" id="PF07687"/>
    </source>
</evidence>
<dbReference type="Pfam" id="PF01546">
    <property type="entry name" value="Peptidase_M20"/>
    <property type="match status" value="1"/>
</dbReference>
<dbReference type="PANTHER" id="PTHR32494">
    <property type="entry name" value="ALLANTOATE DEIMINASE-RELATED"/>
    <property type="match status" value="1"/>
</dbReference>
<evidence type="ECO:0000256" key="4">
    <source>
        <dbReference type="ARBA" id="ARBA00022723"/>
    </source>
</evidence>